<evidence type="ECO:0000259" key="7">
    <source>
        <dbReference type="PROSITE" id="PS50103"/>
    </source>
</evidence>
<dbReference type="InterPro" id="IPR036855">
    <property type="entry name" value="Znf_CCCH_sf"/>
</dbReference>
<evidence type="ECO:0000313" key="8">
    <source>
        <dbReference type="EMBL" id="KEZ40650.1"/>
    </source>
</evidence>
<evidence type="ECO:0000256" key="1">
    <source>
        <dbReference type="ARBA" id="ARBA00022723"/>
    </source>
</evidence>
<feature type="compositionally biased region" description="Low complexity" evidence="6">
    <location>
        <begin position="346"/>
        <end position="356"/>
    </location>
</feature>
<feature type="compositionally biased region" description="Basic residues" evidence="6">
    <location>
        <begin position="941"/>
        <end position="950"/>
    </location>
</feature>
<dbReference type="EMBL" id="JOWA01000121">
    <property type="protein sequence ID" value="KEZ40650.1"/>
    <property type="molecule type" value="Genomic_DNA"/>
</dbReference>
<feature type="compositionally biased region" description="Low complexity" evidence="6">
    <location>
        <begin position="1317"/>
        <end position="1334"/>
    </location>
</feature>
<name>A0A084FZY8_PSEDA</name>
<evidence type="ECO:0000256" key="2">
    <source>
        <dbReference type="ARBA" id="ARBA00022771"/>
    </source>
</evidence>
<dbReference type="Proteomes" id="UP000028545">
    <property type="component" value="Unassembled WGS sequence"/>
</dbReference>
<feature type="compositionally biased region" description="Basic and acidic residues" evidence="6">
    <location>
        <begin position="922"/>
        <end position="940"/>
    </location>
</feature>
<feature type="domain" description="C3H1-type" evidence="7">
    <location>
        <begin position="1490"/>
        <end position="1515"/>
    </location>
</feature>
<feature type="compositionally biased region" description="Basic and acidic residues" evidence="6">
    <location>
        <begin position="849"/>
        <end position="891"/>
    </location>
</feature>
<dbReference type="InterPro" id="IPR000571">
    <property type="entry name" value="Znf_CCCH"/>
</dbReference>
<evidence type="ECO:0000313" key="9">
    <source>
        <dbReference type="Proteomes" id="UP000028545"/>
    </source>
</evidence>
<feature type="compositionally biased region" description="Polar residues" evidence="6">
    <location>
        <begin position="1"/>
        <end position="13"/>
    </location>
</feature>
<feature type="compositionally biased region" description="Low complexity" evidence="6">
    <location>
        <begin position="142"/>
        <end position="156"/>
    </location>
</feature>
<feature type="compositionally biased region" description="Low complexity" evidence="6">
    <location>
        <begin position="754"/>
        <end position="773"/>
    </location>
</feature>
<keyword evidence="3 4" id="KW-0862">Zinc</keyword>
<proteinExistence type="predicted"/>
<gene>
    <name evidence="8" type="ORF">SAPIO_CDS8575</name>
</gene>
<feature type="compositionally biased region" description="Low complexity" evidence="6">
    <location>
        <begin position="1390"/>
        <end position="1407"/>
    </location>
</feature>
<feature type="compositionally biased region" description="Low complexity" evidence="6">
    <location>
        <begin position="317"/>
        <end position="335"/>
    </location>
</feature>
<keyword evidence="1 4" id="KW-0479">Metal-binding</keyword>
<feature type="zinc finger region" description="C3H1-type" evidence="4">
    <location>
        <begin position="1490"/>
        <end position="1515"/>
    </location>
</feature>
<feature type="compositionally biased region" description="Polar residues" evidence="6">
    <location>
        <begin position="268"/>
        <end position="284"/>
    </location>
</feature>
<feature type="compositionally biased region" description="Pro residues" evidence="6">
    <location>
        <begin position="196"/>
        <end position="209"/>
    </location>
</feature>
<dbReference type="KEGG" id="sapo:SAPIO_CDS8575"/>
<dbReference type="RefSeq" id="XP_016640449.1">
    <property type="nucleotide sequence ID" value="XM_016790186.1"/>
</dbReference>
<feature type="region of interest" description="Disordered" evidence="6">
    <location>
        <begin position="1"/>
        <end position="67"/>
    </location>
</feature>
<feature type="compositionally biased region" description="Low complexity" evidence="6">
    <location>
        <begin position="210"/>
        <end position="227"/>
    </location>
</feature>
<dbReference type="OMA" id="DVPYQPW"/>
<dbReference type="PROSITE" id="PS50103">
    <property type="entry name" value="ZF_C3H1"/>
    <property type="match status" value="1"/>
</dbReference>
<dbReference type="PANTHER" id="PTHR36721">
    <property type="entry name" value="PROLINE-RICH FAMILY PROTEIN"/>
    <property type="match status" value="1"/>
</dbReference>
<dbReference type="VEuPathDB" id="FungiDB:SAPIO_CDS8575"/>
<dbReference type="GeneID" id="27727647"/>
<protein>
    <recommendedName>
        <fullName evidence="7">C3H1-type domain-containing protein</fullName>
    </recommendedName>
</protein>
<feature type="compositionally biased region" description="Low complexity" evidence="6">
    <location>
        <begin position="800"/>
        <end position="811"/>
    </location>
</feature>
<feature type="compositionally biased region" description="Basic and acidic residues" evidence="6">
    <location>
        <begin position="744"/>
        <end position="753"/>
    </location>
</feature>
<keyword evidence="2 4" id="KW-0863">Zinc-finger</keyword>
<reference evidence="8 9" key="1">
    <citation type="journal article" date="2014" name="Genome Announc.">
        <title>Draft genome sequence of the pathogenic fungus Scedosporium apiospermum.</title>
        <authorList>
            <person name="Vandeputte P."/>
            <person name="Ghamrawi S."/>
            <person name="Rechenmann M."/>
            <person name="Iltis A."/>
            <person name="Giraud S."/>
            <person name="Fleury M."/>
            <person name="Thornton C."/>
            <person name="Delhaes L."/>
            <person name="Meyer W."/>
            <person name="Papon N."/>
            <person name="Bouchara J.P."/>
        </authorList>
    </citation>
    <scope>NUCLEOTIDE SEQUENCE [LARGE SCALE GENOMIC DNA]</scope>
    <source>
        <strain evidence="8 9">IHEM 14462</strain>
    </source>
</reference>
<dbReference type="GO" id="GO:0008270">
    <property type="term" value="F:zinc ion binding"/>
    <property type="evidence" value="ECO:0007669"/>
    <property type="project" value="UniProtKB-KW"/>
</dbReference>
<sequence>MESWNPNHPNGSTSDDHNDWAGYGFPDQSGPLDDGSQPWAQSISDQAMYSSMDQPTPNGTGFYPATTHAGGHLISDGLGGTPSLPAGDFGAGHVGLPQYQNSQEFLDPSFDSLQQDLFNAQNKLDMVPGLGDFSPVQPHQRQPGAQAFQQQGFPFPSGNEHAFQQPLSFSPSQPMGRPQGHQSNAQQAYEIGHPQPQQPQPQQPQPAPQAQPQHSQQQPQQSYQQHQVYTQPAQQPTRQPMGGGQIYGGPQAATYPQAMPPQQKLGPASQNTLTQPQPQYTQAYLQHHPSSFTQTTSSPSPASTPQHGNLTQAGRNISSQISSPSSTLQSPASSANVQGTKRTVEQAAAPSPSQASVDSNISSEPAVKKRKRSIKKVSDTDAVPASLHTDVSIKTTDQPRPLPPPRMTKEDMDAINDFLKVSSSGKTKFPGVQGAFYLISPRTIKLPTPKSYDKLAPLVALPSQSRNPILPGRTLPCEIQGQFTDRFKPSGNGAGLEDRRRDAKDLLAQFEKSMAGLGSRRPKYTEYPHAFKEQLKADEASKAKAERLARKLAEEERNKPVRPETRPDDPIEGAAWDIIGIVHIDASATRTTALLAGAVQQAGEYIIARRAEMMRARQDVDQATREKKLEEVPKLQANADLKQQILCRTLDAANEVGDEVVLENLGGHSKLVLNLMNLLIACIKAGDFSGQMLKSALRLLANFRITQKIASQTNLETIRRRLSDKGDAEVKEYLAAIMSKIKKGKEPDSEASPKKSTTTSSTKAKLASSKMATDSAPGKRARPDEPDSRSAKKQAIDLGATASSSQASSKSGTVAGATQSKPALTKPRPSAGILPGKSRAVSKPAPKIEPTKSEPVKSDTGKPSTTEDKQNVKVEQKKATVKPESKPEIPKPPKPSSVSASLGGIASLLDSINAPKPQAKPPPKDPKEDREKKETPEERAKRLKKEARRRLRVSWKADEELEQVRYFHKEDEEDTGFDSRMTRDAADDKGEGMVLKRRGKVLDEDEEDEEDELPYRPWLDPTPMDFSNIPEDYRKKTYTTRGGDLIVNTKEQKFMAEREQKVLIAIYQDISDIPPTPKSPLANRAEPMVETKIGHLPRDEPRFEEIHRRWKEVQQLGRDSALQYAMKRIDSRKAPANQVNSILDTLRSAAASGQVPPARVPELHQGAVPAAVQSLPRDEQIIALLTSDRAKQWKDPEPTPTTHRRHDYPDPRVQQAADIVEEVTTKLAGHPYPPVEPPEWLKDNKEAVKEWWLGYNKDAAAKAKKEAEEKARAEAERFTAMQNQAGADAWAAYYAQQQAYAPYMAILQQMQAGNVPQATAPTSAPAPVPAQAQSGQTGTNDQLQAVLAALGQSQTQPSTVAPAVASGAAPQIHPNDTTYQQLMMLTQIASQQQQSTQQQPQQGQHGQQPPPHHHRSGGDQGLTLNYDDAPPREWDRERERDRDRDRDWDRDRDRDRDRERDRDGRHGGNGRGKHKTSGNLPPHRPVNRALIGTKPCIFYKQGTCARGDQCTFRHE</sequence>
<evidence type="ECO:0000256" key="3">
    <source>
        <dbReference type="ARBA" id="ARBA00022833"/>
    </source>
</evidence>
<organism evidence="8 9">
    <name type="scientific">Pseudallescheria apiosperma</name>
    <name type="common">Scedosporium apiospermum</name>
    <dbReference type="NCBI Taxonomy" id="563466"/>
    <lineage>
        <taxon>Eukaryota</taxon>
        <taxon>Fungi</taxon>
        <taxon>Dikarya</taxon>
        <taxon>Ascomycota</taxon>
        <taxon>Pezizomycotina</taxon>
        <taxon>Sordariomycetes</taxon>
        <taxon>Hypocreomycetidae</taxon>
        <taxon>Microascales</taxon>
        <taxon>Microascaceae</taxon>
        <taxon>Scedosporium</taxon>
    </lineage>
</organism>
<keyword evidence="9" id="KW-1185">Reference proteome</keyword>
<feature type="region of interest" description="Disordered" evidence="6">
    <location>
        <begin position="1317"/>
        <end position="1339"/>
    </location>
</feature>
<dbReference type="HOGENOM" id="CLU_004647_0_0_1"/>
<feature type="compositionally biased region" description="Acidic residues" evidence="6">
    <location>
        <begin position="1003"/>
        <end position="1012"/>
    </location>
</feature>
<feature type="region of interest" description="Disordered" evidence="6">
    <location>
        <begin position="742"/>
        <end position="950"/>
    </location>
</feature>
<keyword evidence="5" id="KW-0175">Coiled coil</keyword>
<dbReference type="OrthoDB" id="4347at2759"/>
<feature type="region of interest" description="Disordered" evidence="6">
    <location>
        <begin position="1389"/>
        <end position="1487"/>
    </location>
</feature>
<accession>A0A084FZY8</accession>
<dbReference type="SUPFAM" id="SSF90229">
    <property type="entry name" value="CCCH zinc finger"/>
    <property type="match status" value="1"/>
</dbReference>
<feature type="compositionally biased region" description="Basic and acidic residues" evidence="6">
    <location>
        <begin position="781"/>
        <end position="790"/>
    </location>
</feature>
<evidence type="ECO:0000256" key="4">
    <source>
        <dbReference type="PROSITE-ProRule" id="PRU00723"/>
    </source>
</evidence>
<feature type="compositionally biased region" description="Basic and acidic residues" evidence="6">
    <location>
        <begin position="1429"/>
        <end position="1466"/>
    </location>
</feature>
<comment type="caution">
    <text evidence="8">The sequence shown here is derived from an EMBL/GenBank/DDBJ whole genome shotgun (WGS) entry which is preliminary data.</text>
</comment>
<dbReference type="PANTHER" id="PTHR36721:SF1">
    <property type="entry name" value="OS04G0446401 PROTEIN"/>
    <property type="match status" value="1"/>
</dbReference>
<feature type="compositionally biased region" description="Low complexity" evidence="6">
    <location>
        <begin position="286"/>
        <end position="307"/>
    </location>
</feature>
<feature type="compositionally biased region" description="Basic and acidic residues" evidence="6">
    <location>
        <begin position="980"/>
        <end position="991"/>
    </location>
</feature>
<feature type="region of interest" description="Disordered" evidence="6">
    <location>
        <begin position="129"/>
        <end position="407"/>
    </location>
</feature>
<feature type="compositionally biased region" description="Polar residues" evidence="6">
    <location>
        <begin position="228"/>
        <end position="238"/>
    </location>
</feature>
<evidence type="ECO:0000256" key="6">
    <source>
        <dbReference type="SAM" id="MobiDB-lite"/>
    </source>
</evidence>
<feature type="region of interest" description="Disordered" evidence="6">
    <location>
        <begin position="972"/>
        <end position="1033"/>
    </location>
</feature>
<evidence type="ECO:0000256" key="5">
    <source>
        <dbReference type="SAM" id="Coils"/>
    </source>
</evidence>
<dbReference type="Pfam" id="PF00642">
    <property type="entry name" value="zf-CCCH"/>
    <property type="match status" value="1"/>
</dbReference>
<feature type="compositionally biased region" description="Polar residues" evidence="6">
    <location>
        <begin position="38"/>
        <end position="59"/>
    </location>
</feature>
<feature type="coiled-coil region" evidence="5">
    <location>
        <begin position="1256"/>
        <end position="1284"/>
    </location>
</feature>